<sequence>MHAITQPAISRSIARLEQELGVPLLERKGRHIRLNWIGEAFLQKADAALELLEEAARTIEELTGEEKGSIVVAESGPSPIAALSDSFRLRYPVVQLNVVRMPEEELRTRIRNSDIDFAISAMPPEGPGIEAATVFREEISIAVSQGHRFAGRETIALEELAEEPFVGYGYGHPFHEWLESFCARAGFSMNIVCGLDNPAAICRTVAAGLGVAFVGECDADATGSLIRLRIEDQACSRTFRLVWHEGRYLSAAARLFRDELAAGFAAAVRCGDAAAW</sequence>
<dbReference type="PROSITE" id="PS50931">
    <property type="entry name" value="HTH_LYSR"/>
    <property type="match status" value="1"/>
</dbReference>
<keyword evidence="7" id="KW-1185">Reference proteome</keyword>
<dbReference type="PRINTS" id="PR00039">
    <property type="entry name" value="HTHLYSR"/>
</dbReference>
<name>A0A3B0BFD6_9BACL</name>
<dbReference type="CDD" id="cd05466">
    <property type="entry name" value="PBP2_LTTR_substrate"/>
    <property type="match status" value="1"/>
</dbReference>
<dbReference type="Proteomes" id="UP000282311">
    <property type="component" value="Unassembled WGS sequence"/>
</dbReference>
<keyword evidence="4" id="KW-0804">Transcription</keyword>
<gene>
    <name evidence="6" type="ORF">D7M11_29230</name>
</gene>
<evidence type="ECO:0000313" key="6">
    <source>
        <dbReference type="EMBL" id="RKN71913.1"/>
    </source>
</evidence>
<dbReference type="EMBL" id="RBAH01000028">
    <property type="protein sequence ID" value="RKN71913.1"/>
    <property type="molecule type" value="Genomic_DNA"/>
</dbReference>
<dbReference type="InterPro" id="IPR036390">
    <property type="entry name" value="WH_DNA-bd_sf"/>
</dbReference>
<dbReference type="GO" id="GO:0003677">
    <property type="term" value="F:DNA binding"/>
    <property type="evidence" value="ECO:0007669"/>
    <property type="project" value="UniProtKB-KW"/>
</dbReference>
<organism evidence="6 7">
    <name type="scientific">Paenibacillus ginsengarvi</name>
    <dbReference type="NCBI Taxonomy" id="400777"/>
    <lineage>
        <taxon>Bacteria</taxon>
        <taxon>Bacillati</taxon>
        <taxon>Bacillota</taxon>
        <taxon>Bacilli</taxon>
        <taxon>Bacillales</taxon>
        <taxon>Paenibacillaceae</taxon>
        <taxon>Paenibacillus</taxon>
    </lineage>
</organism>
<protein>
    <submittedName>
        <fullName evidence="6">LysR family transcriptional regulator</fullName>
    </submittedName>
</protein>
<proteinExistence type="inferred from homology"/>
<accession>A0A3B0BFD6</accession>
<dbReference type="PANTHER" id="PTHR30419">
    <property type="entry name" value="HTH-TYPE TRANSCRIPTIONAL REGULATOR YBHD"/>
    <property type="match status" value="1"/>
</dbReference>
<dbReference type="InterPro" id="IPR036388">
    <property type="entry name" value="WH-like_DNA-bd_sf"/>
</dbReference>
<dbReference type="GO" id="GO:0003700">
    <property type="term" value="F:DNA-binding transcription factor activity"/>
    <property type="evidence" value="ECO:0007669"/>
    <property type="project" value="InterPro"/>
</dbReference>
<dbReference type="SUPFAM" id="SSF46785">
    <property type="entry name" value="Winged helix' DNA-binding domain"/>
    <property type="match status" value="1"/>
</dbReference>
<reference evidence="6 7" key="1">
    <citation type="journal article" date="2007" name="Int. J. Syst. Evol. Microbiol.">
        <title>Paenibacillus ginsengarvi sp. nov., isolated from soil from ginseng cultivation.</title>
        <authorList>
            <person name="Yoon M.H."/>
            <person name="Ten L.N."/>
            <person name="Im W.T."/>
        </authorList>
    </citation>
    <scope>NUCLEOTIDE SEQUENCE [LARGE SCALE GENOMIC DNA]</scope>
    <source>
        <strain evidence="6 7">KCTC 13059</strain>
    </source>
</reference>
<evidence type="ECO:0000259" key="5">
    <source>
        <dbReference type="PROSITE" id="PS50931"/>
    </source>
</evidence>
<keyword evidence="3" id="KW-0238">DNA-binding</keyword>
<feature type="domain" description="HTH lysR-type" evidence="5">
    <location>
        <begin position="1"/>
        <end position="35"/>
    </location>
</feature>
<comment type="similarity">
    <text evidence="1">Belongs to the LysR transcriptional regulatory family.</text>
</comment>
<evidence type="ECO:0000313" key="7">
    <source>
        <dbReference type="Proteomes" id="UP000282311"/>
    </source>
</evidence>
<evidence type="ECO:0000256" key="3">
    <source>
        <dbReference type="ARBA" id="ARBA00023125"/>
    </source>
</evidence>
<dbReference type="OrthoDB" id="9803735at2"/>
<dbReference type="Pfam" id="PF00126">
    <property type="entry name" value="HTH_1"/>
    <property type="match status" value="1"/>
</dbReference>
<dbReference type="InterPro" id="IPR005119">
    <property type="entry name" value="LysR_subst-bd"/>
</dbReference>
<dbReference type="Gene3D" id="1.10.10.10">
    <property type="entry name" value="Winged helix-like DNA-binding domain superfamily/Winged helix DNA-binding domain"/>
    <property type="match status" value="1"/>
</dbReference>
<dbReference type="Pfam" id="PF03466">
    <property type="entry name" value="LysR_substrate"/>
    <property type="match status" value="1"/>
</dbReference>
<dbReference type="SUPFAM" id="SSF53850">
    <property type="entry name" value="Periplasmic binding protein-like II"/>
    <property type="match status" value="1"/>
</dbReference>
<dbReference type="AlphaFoldDB" id="A0A3B0BFD6"/>
<dbReference type="InterPro" id="IPR000847">
    <property type="entry name" value="LysR_HTH_N"/>
</dbReference>
<evidence type="ECO:0000256" key="4">
    <source>
        <dbReference type="ARBA" id="ARBA00023163"/>
    </source>
</evidence>
<evidence type="ECO:0000256" key="2">
    <source>
        <dbReference type="ARBA" id="ARBA00023015"/>
    </source>
</evidence>
<dbReference type="InterPro" id="IPR050950">
    <property type="entry name" value="HTH-type_LysR_regulators"/>
</dbReference>
<dbReference type="GO" id="GO:0005829">
    <property type="term" value="C:cytosol"/>
    <property type="evidence" value="ECO:0007669"/>
    <property type="project" value="TreeGrafter"/>
</dbReference>
<dbReference type="PANTHER" id="PTHR30419:SF28">
    <property type="entry name" value="HTH-TYPE TRANSCRIPTIONAL REGULATOR BSDA"/>
    <property type="match status" value="1"/>
</dbReference>
<keyword evidence="2" id="KW-0805">Transcription regulation</keyword>
<comment type="caution">
    <text evidence="6">The sequence shown here is derived from an EMBL/GenBank/DDBJ whole genome shotgun (WGS) entry which is preliminary data.</text>
</comment>
<dbReference type="Gene3D" id="3.40.190.290">
    <property type="match status" value="1"/>
</dbReference>
<evidence type="ECO:0000256" key="1">
    <source>
        <dbReference type="ARBA" id="ARBA00009437"/>
    </source>
</evidence>